<evidence type="ECO:0000313" key="1">
    <source>
        <dbReference type="EMBL" id="POY37311.1"/>
    </source>
</evidence>
<dbReference type="OrthoDB" id="8418771at2"/>
<accession>A0A2S5A404</accession>
<proteinExistence type="predicted"/>
<evidence type="ECO:0000313" key="2">
    <source>
        <dbReference type="Proteomes" id="UP000236893"/>
    </source>
</evidence>
<reference evidence="1 2" key="1">
    <citation type="submission" date="2018-01" db="EMBL/GenBank/DDBJ databases">
        <authorList>
            <person name="Gaut B.S."/>
            <person name="Morton B.R."/>
            <person name="Clegg M.T."/>
            <person name="Duvall M.R."/>
        </authorList>
    </citation>
    <scope>NUCLEOTIDE SEQUENCE [LARGE SCALE GENOMIC DNA]</scope>
    <source>
        <strain evidence="1 2">HR-AV</strain>
    </source>
</reference>
<keyword evidence="2" id="KW-1185">Reference proteome</keyword>
<dbReference type="EMBL" id="PQVF01000004">
    <property type="protein sequence ID" value="POY37311.1"/>
    <property type="molecule type" value="Genomic_DNA"/>
</dbReference>
<dbReference type="Proteomes" id="UP000236893">
    <property type="component" value="Unassembled WGS sequence"/>
</dbReference>
<dbReference type="AlphaFoldDB" id="A0A2S5A404"/>
<organism evidence="1 2">
    <name type="scientific">Solitalea longa</name>
    <dbReference type="NCBI Taxonomy" id="2079460"/>
    <lineage>
        <taxon>Bacteria</taxon>
        <taxon>Pseudomonadati</taxon>
        <taxon>Bacteroidota</taxon>
        <taxon>Sphingobacteriia</taxon>
        <taxon>Sphingobacteriales</taxon>
        <taxon>Sphingobacteriaceae</taxon>
        <taxon>Solitalea</taxon>
    </lineage>
</organism>
<protein>
    <recommendedName>
        <fullName evidence="3">Phosphoribosylpyrophosphate synthetase</fullName>
    </recommendedName>
</protein>
<comment type="caution">
    <text evidence="1">The sequence shown here is derived from an EMBL/GenBank/DDBJ whole genome shotgun (WGS) entry which is preliminary data.</text>
</comment>
<name>A0A2S5A404_9SPHI</name>
<gene>
    <name evidence="1" type="ORF">C3K47_05975</name>
</gene>
<sequence length="112" mass="12619">MSVPNRMTTLSEVLEKLRLAKLDNEFRMTDEGFKATASNQVFKPDELTITKVYRFEGFSDPADNSALYIIEAANGLKGYALDSYGMYSDYSSDAFDSFIRKIPVNEKANGEH</sequence>
<evidence type="ECO:0008006" key="3">
    <source>
        <dbReference type="Google" id="ProtNLM"/>
    </source>
</evidence>